<feature type="binding site" evidence="7">
    <location>
        <begin position="86"/>
        <end position="88"/>
    </location>
    <ligand>
        <name>5-amino-6-(D-ribitylamino)uracil</name>
        <dbReference type="ChEBI" id="CHEBI:15934"/>
    </ligand>
</feature>
<dbReference type="InterPro" id="IPR034964">
    <property type="entry name" value="LS"/>
</dbReference>
<evidence type="ECO:0000256" key="5">
    <source>
        <dbReference type="ARBA" id="ARBA00022679"/>
    </source>
</evidence>
<dbReference type="Gene3D" id="3.40.50.960">
    <property type="entry name" value="Lumazine/riboflavin synthase"/>
    <property type="match status" value="1"/>
</dbReference>
<dbReference type="Proteomes" id="UP000658613">
    <property type="component" value="Unassembled WGS sequence"/>
</dbReference>
<dbReference type="InterPro" id="IPR002180">
    <property type="entry name" value="LS/RS"/>
</dbReference>
<dbReference type="SUPFAM" id="SSF52121">
    <property type="entry name" value="Lumazine synthase"/>
    <property type="match status" value="1"/>
</dbReference>
<dbReference type="CDD" id="cd09209">
    <property type="entry name" value="Lumazine_synthase-I"/>
    <property type="match status" value="1"/>
</dbReference>
<sequence length="171" mass="17715">MAAKGLPTAITVDSVVASGKAEGLRVAVVYTAWNEGIVDKLRARAEDTARAVGAKVESFCVAGALEIPVVAQAAARRFDAVVALGCVIRGDTAHFDYVCDSVTEGLTRVALDEEIPVGNGVLTVENEQQAHDRAGGADAKEDKGAEAMLAALHTAGVLARVRSFPGETGRK</sequence>
<name>A0A931DX15_9CORY</name>
<comment type="caution">
    <text evidence="8">The sequence shown here is derived from an EMBL/GenBank/DDBJ whole genome shotgun (WGS) entry which is preliminary data.</text>
</comment>
<dbReference type="RefSeq" id="WP_196824183.1">
    <property type="nucleotide sequence ID" value="NZ_CP046980.1"/>
</dbReference>
<dbReference type="GO" id="GO:0009349">
    <property type="term" value="C:riboflavin synthase complex"/>
    <property type="evidence" value="ECO:0007669"/>
    <property type="project" value="UniProtKB-UniRule"/>
</dbReference>
<evidence type="ECO:0000256" key="1">
    <source>
        <dbReference type="ARBA" id="ARBA00004917"/>
    </source>
</evidence>
<feature type="binding site" evidence="7">
    <location>
        <begin position="64"/>
        <end position="66"/>
    </location>
    <ligand>
        <name>5-amino-6-(D-ribitylamino)uracil</name>
        <dbReference type="ChEBI" id="CHEBI:15934"/>
    </ligand>
</feature>
<comment type="similarity">
    <text evidence="2 7">Belongs to the DMRL synthase family.</text>
</comment>
<evidence type="ECO:0000313" key="9">
    <source>
        <dbReference type="Proteomes" id="UP000658613"/>
    </source>
</evidence>
<feature type="binding site" evidence="7">
    <location>
        <position position="119"/>
    </location>
    <ligand>
        <name>5-amino-6-(D-ribitylamino)uracil</name>
        <dbReference type="ChEBI" id="CHEBI:15934"/>
    </ligand>
</feature>
<evidence type="ECO:0000256" key="7">
    <source>
        <dbReference type="HAMAP-Rule" id="MF_00178"/>
    </source>
</evidence>
<organism evidence="8 9">
    <name type="scientific">Corynebacterium aquatimens</name>
    <dbReference type="NCBI Taxonomy" id="1190508"/>
    <lineage>
        <taxon>Bacteria</taxon>
        <taxon>Bacillati</taxon>
        <taxon>Actinomycetota</taxon>
        <taxon>Actinomycetes</taxon>
        <taxon>Mycobacteriales</taxon>
        <taxon>Corynebacteriaceae</taxon>
        <taxon>Corynebacterium</taxon>
    </lineage>
</organism>
<reference evidence="8" key="1">
    <citation type="submission" date="2020-11" db="EMBL/GenBank/DDBJ databases">
        <title>Sequencing the genomes of 1000 actinobacteria strains.</title>
        <authorList>
            <person name="Klenk H.-P."/>
        </authorList>
    </citation>
    <scope>NUCLEOTIDE SEQUENCE</scope>
    <source>
        <strain evidence="8">DSM 45632</strain>
    </source>
</reference>
<comment type="function">
    <text evidence="7">Catalyzes the formation of 6,7-dimethyl-8-ribityllumazine by condensation of 5-amino-6-(D-ribitylamino)uracil with 3,4-dihydroxy-2-butanone 4-phosphate. This is the penultimate step in the biosynthesis of riboflavin.</text>
</comment>
<dbReference type="NCBIfam" id="TIGR00114">
    <property type="entry name" value="lumazine-synth"/>
    <property type="match status" value="1"/>
</dbReference>
<dbReference type="AlphaFoldDB" id="A0A931DX15"/>
<dbReference type="EMBL" id="JADOUE010000001">
    <property type="protein sequence ID" value="MBG6121670.1"/>
    <property type="molecule type" value="Genomic_DNA"/>
</dbReference>
<dbReference type="PANTHER" id="PTHR21058">
    <property type="entry name" value="6,7-DIMETHYL-8-RIBITYLLUMAZINE SYNTHASE DMRL SYNTHASE LUMAZINE SYNTHASE"/>
    <property type="match status" value="1"/>
</dbReference>
<gene>
    <name evidence="7" type="primary">ribH</name>
    <name evidence="8" type="ORF">IW254_000639</name>
</gene>
<evidence type="ECO:0000256" key="6">
    <source>
        <dbReference type="ARBA" id="ARBA00048785"/>
    </source>
</evidence>
<dbReference type="EC" id="2.5.1.78" evidence="3 7"/>
<evidence type="ECO:0000256" key="2">
    <source>
        <dbReference type="ARBA" id="ARBA00007424"/>
    </source>
</evidence>
<dbReference type="InterPro" id="IPR036467">
    <property type="entry name" value="LS/RS_sf"/>
</dbReference>
<dbReference type="HAMAP" id="MF_00178">
    <property type="entry name" value="Lumazine_synth"/>
    <property type="match status" value="1"/>
</dbReference>
<dbReference type="PANTHER" id="PTHR21058:SF0">
    <property type="entry name" value="6,7-DIMETHYL-8-RIBITYLLUMAZINE SYNTHASE"/>
    <property type="match status" value="1"/>
</dbReference>
<feature type="active site" description="Proton donor" evidence="7">
    <location>
        <position position="94"/>
    </location>
</feature>
<accession>A0A931DX15</accession>
<keyword evidence="9" id="KW-1185">Reference proteome</keyword>
<feature type="binding site" evidence="7">
    <location>
        <position position="133"/>
    </location>
    <ligand>
        <name>(2S)-2-hydroxy-3-oxobutyl phosphate</name>
        <dbReference type="ChEBI" id="CHEBI:58830"/>
    </ligand>
</feature>
<comment type="pathway">
    <text evidence="1 7">Cofactor biosynthesis; riboflavin biosynthesis; riboflavin from 2-hydroxy-3-oxobutyl phosphate and 5-amino-6-(D-ribitylamino)uracil: step 1/2.</text>
</comment>
<proteinExistence type="inferred from homology"/>
<dbReference type="GO" id="GO:0005829">
    <property type="term" value="C:cytosol"/>
    <property type="evidence" value="ECO:0007669"/>
    <property type="project" value="TreeGrafter"/>
</dbReference>
<evidence type="ECO:0000313" key="8">
    <source>
        <dbReference type="EMBL" id="MBG6121670.1"/>
    </source>
</evidence>
<keyword evidence="4 7" id="KW-0686">Riboflavin biosynthesis</keyword>
<dbReference type="GO" id="GO:0000906">
    <property type="term" value="F:6,7-dimethyl-8-ribityllumazine synthase activity"/>
    <property type="evidence" value="ECO:0007669"/>
    <property type="project" value="UniProtKB-UniRule"/>
</dbReference>
<protein>
    <recommendedName>
        <fullName evidence="3 7">6,7-dimethyl-8-ribityllumazine synthase</fullName>
        <shortName evidence="7">DMRL synthase</shortName>
        <shortName evidence="7">LS</shortName>
        <shortName evidence="7">Lumazine synthase</shortName>
        <ecNumber evidence="3 7">2.5.1.78</ecNumber>
    </recommendedName>
</protein>
<comment type="catalytic activity">
    <reaction evidence="6 7">
        <text>(2S)-2-hydroxy-3-oxobutyl phosphate + 5-amino-6-(D-ribitylamino)uracil = 6,7-dimethyl-8-(1-D-ribityl)lumazine + phosphate + 2 H2O + H(+)</text>
        <dbReference type="Rhea" id="RHEA:26152"/>
        <dbReference type="ChEBI" id="CHEBI:15377"/>
        <dbReference type="ChEBI" id="CHEBI:15378"/>
        <dbReference type="ChEBI" id="CHEBI:15934"/>
        <dbReference type="ChEBI" id="CHEBI:43474"/>
        <dbReference type="ChEBI" id="CHEBI:58201"/>
        <dbReference type="ChEBI" id="CHEBI:58830"/>
        <dbReference type="EC" id="2.5.1.78"/>
    </reaction>
</comment>
<evidence type="ECO:0000256" key="3">
    <source>
        <dbReference type="ARBA" id="ARBA00012664"/>
    </source>
</evidence>
<dbReference type="GO" id="GO:0009231">
    <property type="term" value="P:riboflavin biosynthetic process"/>
    <property type="evidence" value="ECO:0007669"/>
    <property type="project" value="UniProtKB-UniRule"/>
</dbReference>
<feature type="binding site" evidence="7">
    <location>
        <begin position="91"/>
        <end position="92"/>
    </location>
    <ligand>
        <name>(2S)-2-hydroxy-3-oxobutyl phosphate</name>
        <dbReference type="ChEBI" id="CHEBI:58830"/>
    </ligand>
</feature>
<evidence type="ECO:0000256" key="4">
    <source>
        <dbReference type="ARBA" id="ARBA00022619"/>
    </source>
</evidence>
<keyword evidence="5 7" id="KW-0808">Transferase</keyword>
<dbReference type="Pfam" id="PF00885">
    <property type="entry name" value="DMRL_synthase"/>
    <property type="match status" value="1"/>
</dbReference>
<feature type="binding site" evidence="7">
    <location>
        <position position="33"/>
    </location>
    <ligand>
        <name>5-amino-6-(D-ribitylamino)uracil</name>
        <dbReference type="ChEBI" id="CHEBI:15934"/>
    </ligand>
</feature>